<keyword evidence="3" id="KW-0862">Zinc</keyword>
<keyword evidence="8" id="KW-1185">Reference proteome</keyword>
<dbReference type="RefSeq" id="XP_007764921.1">
    <property type="nucleotide sequence ID" value="XM_007766731.1"/>
</dbReference>
<dbReference type="GeneID" id="19211878"/>
<accession>A0A5M3N229</accession>
<dbReference type="PANTHER" id="PTHR46983:SF3">
    <property type="entry name" value="CHPADIPLOID STATE MAINTENANCE PROTEIN CHPA"/>
    <property type="match status" value="1"/>
</dbReference>
<dbReference type="AlphaFoldDB" id="A0A5M3N229"/>
<proteinExistence type="predicted"/>
<protein>
    <submittedName>
        <fullName evidence="7">Chord-domain-containing protein</fullName>
    </submittedName>
</protein>
<dbReference type="GO" id="GO:0046872">
    <property type="term" value="F:metal ion binding"/>
    <property type="evidence" value="ECO:0007669"/>
    <property type="project" value="UniProtKB-KW"/>
</dbReference>
<dbReference type="OrthoDB" id="1898560at2759"/>
<evidence type="ECO:0000256" key="3">
    <source>
        <dbReference type="ARBA" id="ARBA00022833"/>
    </source>
</evidence>
<dbReference type="Pfam" id="PF04969">
    <property type="entry name" value="CS"/>
    <property type="match status" value="1"/>
</dbReference>
<reference evidence="8" key="1">
    <citation type="journal article" date="2012" name="Science">
        <title>The Paleozoic origin of enzymatic lignin decomposition reconstructed from 31 fungal genomes.</title>
        <authorList>
            <person name="Floudas D."/>
            <person name="Binder M."/>
            <person name="Riley R."/>
            <person name="Barry K."/>
            <person name="Blanchette R.A."/>
            <person name="Henrissat B."/>
            <person name="Martinez A.T."/>
            <person name="Otillar R."/>
            <person name="Spatafora J.W."/>
            <person name="Yadav J.S."/>
            <person name="Aerts A."/>
            <person name="Benoit I."/>
            <person name="Boyd A."/>
            <person name="Carlson A."/>
            <person name="Copeland A."/>
            <person name="Coutinho P.M."/>
            <person name="de Vries R.P."/>
            <person name="Ferreira P."/>
            <person name="Findley K."/>
            <person name="Foster B."/>
            <person name="Gaskell J."/>
            <person name="Glotzer D."/>
            <person name="Gorecki P."/>
            <person name="Heitman J."/>
            <person name="Hesse C."/>
            <person name="Hori C."/>
            <person name="Igarashi K."/>
            <person name="Jurgens J.A."/>
            <person name="Kallen N."/>
            <person name="Kersten P."/>
            <person name="Kohler A."/>
            <person name="Kuees U."/>
            <person name="Kumar T.K.A."/>
            <person name="Kuo A."/>
            <person name="LaButti K."/>
            <person name="Larrondo L.F."/>
            <person name="Lindquist E."/>
            <person name="Ling A."/>
            <person name="Lombard V."/>
            <person name="Lucas S."/>
            <person name="Lundell T."/>
            <person name="Martin R."/>
            <person name="McLaughlin D.J."/>
            <person name="Morgenstern I."/>
            <person name="Morin E."/>
            <person name="Murat C."/>
            <person name="Nagy L.G."/>
            <person name="Nolan M."/>
            <person name="Ohm R.A."/>
            <person name="Patyshakuliyeva A."/>
            <person name="Rokas A."/>
            <person name="Ruiz-Duenas F.J."/>
            <person name="Sabat G."/>
            <person name="Salamov A."/>
            <person name="Samejima M."/>
            <person name="Schmutz J."/>
            <person name="Slot J.C."/>
            <person name="St John F."/>
            <person name="Stenlid J."/>
            <person name="Sun H."/>
            <person name="Sun S."/>
            <person name="Syed K."/>
            <person name="Tsang A."/>
            <person name="Wiebenga A."/>
            <person name="Young D."/>
            <person name="Pisabarro A."/>
            <person name="Eastwood D.C."/>
            <person name="Martin F."/>
            <person name="Cullen D."/>
            <person name="Grigoriev I.V."/>
            <person name="Hibbett D.S."/>
        </authorList>
    </citation>
    <scope>NUCLEOTIDE SEQUENCE [LARGE SCALE GENOMIC DNA]</scope>
    <source>
        <strain evidence="8">RWD-64-598 SS2</strain>
    </source>
</reference>
<dbReference type="CDD" id="cd06466">
    <property type="entry name" value="p23_CS_SGT1_like"/>
    <property type="match status" value="1"/>
</dbReference>
<comment type="caution">
    <text evidence="7">The sequence shown here is derived from an EMBL/GenBank/DDBJ whole genome shotgun (WGS) entry which is preliminary data.</text>
</comment>
<dbReference type="PANTHER" id="PTHR46983">
    <property type="entry name" value="CYSTEINE AND HISTIDINE-RICH DOMAIN-CONTAINING PROTEIN 1"/>
    <property type="match status" value="1"/>
</dbReference>
<dbReference type="InterPro" id="IPR007052">
    <property type="entry name" value="CS_dom"/>
</dbReference>
<feature type="domain" description="CHORD" evidence="6">
    <location>
        <begin position="142"/>
        <end position="207"/>
    </location>
</feature>
<evidence type="ECO:0000313" key="8">
    <source>
        <dbReference type="Proteomes" id="UP000053558"/>
    </source>
</evidence>
<evidence type="ECO:0000313" key="7">
    <source>
        <dbReference type="EMBL" id="EIW85428.1"/>
    </source>
</evidence>
<dbReference type="OMA" id="KGYTCCK"/>
<dbReference type="PROSITE" id="PS51401">
    <property type="entry name" value="CHORD"/>
    <property type="match status" value="2"/>
</dbReference>
<sequence length="350" mass="38163">MPQCARNGCGQEYDAEQNTSTSCSYHPGGPVFHEGLKSWSCCNTVNKPVLDFDEFMKLPGCTAGSHTEEAAKPPPAVTPRKPAANVTVTEVEPGKEVFTTVGAKPSAFSAAPKNAPPPVEPAPVIVEDEDDTSIPVTAGTICRRTGCGAEFVSDEVHRVGDGEDTVCTYHPAPPIFHEGSKGYLCCKPRVLEFDQFLKIPGCKTGRHVFAPKRKLNTPSEELTDCRVDHYQTPQEVHVTVFAKQADKEKSLVKIEESQVHFDLVLPNSKRFKKTITLFGPVDPEVSSHKFYGTKVEVVLKKLDNRSWTVLERTTHDLGNISLTFGVGGRTGTIGAKNVVLDDQNKSRVTS</sequence>
<dbReference type="PROSITE" id="PS51203">
    <property type="entry name" value="CS"/>
    <property type="match status" value="1"/>
</dbReference>
<evidence type="ECO:0000259" key="6">
    <source>
        <dbReference type="PROSITE" id="PS51401"/>
    </source>
</evidence>
<evidence type="ECO:0000256" key="4">
    <source>
        <dbReference type="SAM" id="MobiDB-lite"/>
    </source>
</evidence>
<name>A0A5M3N229_CONPW</name>
<dbReference type="Gene3D" id="2.60.40.790">
    <property type="match status" value="1"/>
</dbReference>
<dbReference type="InterPro" id="IPR039790">
    <property type="entry name" value="CHRD1"/>
</dbReference>
<keyword evidence="1" id="KW-0479">Metal-binding</keyword>
<organism evidence="7 8">
    <name type="scientific">Coniophora puteana (strain RWD-64-598)</name>
    <name type="common">Brown rot fungus</name>
    <dbReference type="NCBI Taxonomy" id="741705"/>
    <lineage>
        <taxon>Eukaryota</taxon>
        <taxon>Fungi</taxon>
        <taxon>Dikarya</taxon>
        <taxon>Basidiomycota</taxon>
        <taxon>Agaricomycotina</taxon>
        <taxon>Agaricomycetes</taxon>
        <taxon>Agaricomycetidae</taxon>
        <taxon>Boletales</taxon>
        <taxon>Coniophorineae</taxon>
        <taxon>Coniophoraceae</taxon>
        <taxon>Coniophora</taxon>
    </lineage>
</organism>
<dbReference type="KEGG" id="cput:CONPUDRAFT_98478"/>
<dbReference type="InterPro" id="IPR007051">
    <property type="entry name" value="CHORD_dom"/>
</dbReference>
<keyword evidence="2" id="KW-0677">Repeat</keyword>
<dbReference type="Proteomes" id="UP000053558">
    <property type="component" value="Unassembled WGS sequence"/>
</dbReference>
<dbReference type="EMBL" id="JH711574">
    <property type="protein sequence ID" value="EIW85428.1"/>
    <property type="molecule type" value="Genomic_DNA"/>
</dbReference>
<gene>
    <name evidence="7" type="ORF">CONPUDRAFT_98478</name>
</gene>
<dbReference type="Pfam" id="PF04968">
    <property type="entry name" value="CHORD"/>
    <property type="match status" value="2"/>
</dbReference>
<feature type="domain" description="CS" evidence="5">
    <location>
        <begin position="222"/>
        <end position="311"/>
    </location>
</feature>
<evidence type="ECO:0000259" key="5">
    <source>
        <dbReference type="PROSITE" id="PS51203"/>
    </source>
</evidence>
<evidence type="ECO:0000256" key="2">
    <source>
        <dbReference type="ARBA" id="ARBA00022737"/>
    </source>
</evidence>
<feature type="domain" description="CHORD" evidence="6">
    <location>
        <begin position="4"/>
        <end position="66"/>
    </location>
</feature>
<feature type="region of interest" description="Disordered" evidence="4">
    <location>
        <begin position="64"/>
        <end position="84"/>
    </location>
</feature>
<dbReference type="InterPro" id="IPR008978">
    <property type="entry name" value="HSP20-like_chaperone"/>
</dbReference>
<evidence type="ECO:0000256" key="1">
    <source>
        <dbReference type="ARBA" id="ARBA00022723"/>
    </source>
</evidence>
<dbReference type="Gene3D" id="4.10.1130.20">
    <property type="match status" value="2"/>
</dbReference>
<dbReference type="SUPFAM" id="SSF49764">
    <property type="entry name" value="HSP20-like chaperones"/>
    <property type="match status" value="1"/>
</dbReference>